<dbReference type="ExpressionAtlas" id="Q9ZVH1">
    <property type="expression patterns" value="differential"/>
</dbReference>
<dbReference type="Pfam" id="PF13456">
    <property type="entry name" value="RVT_3"/>
    <property type="match status" value="1"/>
</dbReference>
<reference key="2">
    <citation type="journal article" date="2000" name="Nature">
        <title>Sequence and analysis of chromosome 1 of the plant Arabidopsis thaliana.</title>
        <authorList>
            <person name="Theologis A."/>
            <person name="Ecker J.R."/>
            <person name="Palm C.J."/>
            <person name="Federspiel N.A."/>
            <person name="Kaul S."/>
            <person name="White O."/>
            <person name="Alonso J."/>
            <person name="Altafi H."/>
            <person name="Araujo R."/>
            <person name="Bowman C.L."/>
            <person name="Brooks S.Y."/>
            <person name="Buehler E."/>
            <person name="Chan A."/>
            <person name="Chao Q."/>
            <person name="Chen H."/>
            <person name="Cheuk R.F."/>
            <person name="Chin C.W."/>
            <person name="Chung M.K."/>
            <person name="Conn L."/>
            <person name="Conway A.B."/>
            <person name="Conway A.R."/>
            <person name="Creasy T.H."/>
            <person name="Dewar K."/>
            <person name="Dunn P."/>
            <person name="Etgu P."/>
            <person name="Feldblyum T.V."/>
            <person name="Feng J."/>
            <person name="Fong B."/>
            <person name="Fujii C.Y."/>
            <person name="Gill J.E."/>
            <person name="Goldsmith A.D."/>
            <person name="Haas B."/>
            <person name="Hansen N.F."/>
            <person name="Hughes B."/>
            <person name="Huizar L."/>
            <person name="Hunter J.L."/>
            <person name="Jenkins J."/>
            <person name="Johnson-Hopson C."/>
            <person name="Khan S."/>
            <person name="Khaykin E."/>
            <person name="Kim C.J."/>
            <person name="Koo H.L."/>
            <person name="Kremenetskaia I."/>
            <person name="Kurtz D.B."/>
            <person name="Kwan A."/>
            <person name="Lam B."/>
            <person name="Langin-Hooper S."/>
            <person name="Lee A."/>
            <person name="Lee J.M."/>
            <person name="Lenz C.A."/>
            <person name="Li J.H."/>
            <person name="Li Y."/>
            <person name="Lin X."/>
            <person name="Liu S.X."/>
            <person name="Liu Z.A."/>
            <person name="Luros J.S."/>
            <person name="Maiti R."/>
            <person name="Marziali A."/>
            <person name="Militscher J."/>
            <person name="Miranda M."/>
            <person name="Nguyen M."/>
            <person name="Nierman W.C."/>
            <person name="Osborne B.I."/>
            <person name="Pai G."/>
            <person name="Peterson J."/>
            <person name="Pham P.K."/>
            <person name="Rizzo M."/>
            <person name="Rooney T."/>
            <person name="Rowley D."/>
            <person name="Sakano H."/>
            <person name="Salzberg S.L."/>
            <person name="Schwartz J.R."/>
            <person name="Shinn P."/>
            <person name="Southwick A.M."/>
            <person name="Sun H."/>
            <person name="Tallon L.J."/>
            <person name="Tambunga G."/>
            <person name="Toriumi M.J."/>
            <person name="Town C.D."/>
            <person name="Utterback T."/>
            <person name="Van Aken S."/>
            <person name="Vaysberg M."/>
            <person name="Vysotskaia V.S."/>
            <person name="Walker M."/>
            <person name="Wu D."/>
            <person name="Yu G."/>
            <person name="Fraser C.M."/>
            <person name="Venter J.C."/>
            <person name="Davis R.W."/>
        </authorList>
    </citation>
    <scope>NUCLEOTIDE SEQUENCE [LARGE SCALE GENOMIC DNA]</scope>
    <source>
        <strain>cv. Columbia</strain>
    </source>
</reference>
<protein>
    <submittedName>
        <fullName evidence="3">T2P11.5 protein</fullName>
    </submittedName>
</protein>
<dbReference type="GO" id="GO:0004523">
    <property type="term" value="F:RNA-DNA hybrid ribonuclease activity"/>
    <property type="evidence" value="ECO:0007669"/>
    <property type="project" value="InterPro"/>
</dbReference>
<dbReference type="InterPro" id="IPR002156">
    <property type="entry name" value="RNaseH_domain"/>
</dbReference>
<dbReference type="InterPro" id="IPR044730">
    <property type="entry name" value="RNase_H-like_dom_plant"/>
</dbReference>
<dbReference type="InterPro" id="IPR012337">
    <property type="entry name" value="RNaseH-like_sf"/>
</dbReference>
<accession>Q9ZVH1</accession>
<feature type="domain" description="Reverse transcriptase zinc-binding" evidence="2">
    <location>
        <begin position="15"/>
        <end position="80"/>
    </location>
</feature>
<evidence type="ECO:0000313" key="3">
    <source>
        <dbReference type="EMBL" id="AAD14492.1"/>
    </source>
</evidence>
<proteinExistence type="predicted"/>
<organism evidence="3">
    <name type="scientific">Arabidopsis thaliana</name>
    <name type="common">Mouse-ear cress</name>
    <dbReference type="NCBI Taxonomy" id="3702"/>
    <lineage>
        <taxon>Eukaryota</taxon>
        <taxon>Viridiplantae</taxon>
        <taxon>Streptophyta</taxon>
        <taxon>Embryophyta</taxon>
        <taxon>Tracheophyta</taxon>
        <taxon>Spermatophyta</taxon>
        <taxon>Magnoliopsida</taxon>
        <taxon>eudicotyledons</taxon>
        <taxon>Gunneridae</taxon>
        <taxon>Pentapetalae</taxon>
        <taxon>rosids</taxon>
        <taxon>malvids</taxon>
        <taxon>Brassicales</taxon>
        <taxon>Brassicaceae</taxon>
        <taxon>Camelineae</taxon>
        <taxon>Arabidopsis</taxon>
    </lineage>
</organism>
<dbReference type="Pfam" id="PF13966">
    <property type="entry name" value="zf-RVT"/>
    <property type="match status" value="1"/>
</dbReference>
<dbReference type="PIR" id="D86395">
    <property type="entry name" value="D86395"/>
</dbReference>
<dbReference type="SUPFAM" id="SSF53098">
    <property type="entry name" value="Ribonuclease H-like"/>
    <property type="match status" value="1"/>
</dbReference>
<reference evidence="3" key="1">
    <citation type="submission" date="1999-02" db="EMBL/GenBank/DDBJ databases">
        <authorList>
            <person name="Federspiel N.A."/>
            <person name="Palm C.J."/>
            <person name="Conway A.B."/>
            <person name="Conn L."/>
            <person name="Hansen N.F."/>
            <person name="Altafi H."/>
            <person name="Araujo R."/>
            <person name="Huizar L."/>
            <person name="Rowley D."/>
            <person name="Buehler E."/>
            <person name="Dunn P."/>
            <person name="Gonzalez A."/>
            <person name="Kremenetskaia I."/>
            <person name="Kim C."/>
            <person name="Lenz C."/>
            <person name="Li J."/>
            <person name="Liu S."/>
            <person name="Luros S."/>
            <person name="Schwartz J."/>
            <person name="Shinn P."/>
            <person name="Toriumi M."/>
            <person name="Vysotskaia V.S."/>
            <person name="Walker M."/>
            <person name="Yu G."/>
            <person name="Ecker J."/>
            <person name="Theologis A."/>
            <person name="Davis R.W."/>
        </authorList>
    </citation>
    <scope>NUCLEOTIDE SEQUENCE</scope>
</reference>
<dbReference type="AlphaFoldDB" id="Q9ZVH1"/>
<dbReference type="GO" id="GO:0003676">
    <property type="term" value="F:nucleic acid binding"/>
    <property type="evidence" value="ECO:0007669"/>
    <property type="project" value="InterPro"/>
</dbReference>
<dbReference type="EMBL" id="AC005508">
    <property type="protein sequence ID" value="AAD14492.1"/>
    <property type="molecule type" value="Genomic_DNA"/>
</dbReference>
<evidence type="ECO:0000259" key="2">
    <source>
        <dbReference type="Pfam" id="PF13966"/>
    </source>
</evidence>
<name>Q9ZVH1_ARATH</name>
<dbReference type="PANTHER" id="PTHR34146">
    <property type="entry name" value="POLYNUCLEOTIDYL TRANSFERASE, RIBONUCLEASE H-LIKE SUPERFAMILY PROTEIN-RELATED"/>
    <property type="match status" value="1"/>
</dbReference>
<evidence type="ECO:0000259" key="1">
    <source>
        <dbReference type="Pfam" id="PF13456"/>
    </source>
</evidence>
<sequence>MLTFFFFDPDIKVLKAFSWKVQCPPKLYHFLWQILAGCVPITDNLRKRGINCEIGCSRCGALEETINHTLFLCHPARQIWALSQIPTIIWYIWKAGNKKIFDNVDKDPLEILHLAEKESDLWKSAQLELHNENFGSFNLEDRNRVRHFSLDNNYSGYRCFVDGSWKDTDKFSGLGWYCTSSTGETSTLGAANLRRSLSPLHAELEAFLWAMKCMIGADNQDVVFLTDCSDLVEMVSSPTE</sequence>
<dbReference type="CDD" id="cd06222">
    <property type="entry name" value="RNase_H_like"/>
    <property type="match status" value="1"/>
</dbReference>
<dbReference type="PANTHER" id="PTHR34146:SF3">
    <property type="entry name" value="POLYNUCLEOTIDYL TRANSFERASE, RIBONUCLEASE H-LIKE SUPERFAMILY PROTEIN"/>
    <property type="match status" value="1"/>
</dbReference>
<dbReference type="InterPro" id="IPR026960">
    <property type="entry name" value="RVT-Znf"/>
</dbReference>
<gene>
    <name evidence="3" type="primary">T2P11.5</name>
</gene>
<dbReference type="Gene3D" id="3.30.420.10">
    <property type="entry name" value="Ribonuclease H-like superfamily/Ribonuclease H"/>
    <property type="match status" value="1"/>
</dbReference>
<dbReference type="InterPro" id="IPR036397">
    <property type="entry name" value="RNaseH_sf"/>
</dbReference>
<feature type="domain" description="RNase H type-1" evidence="1">
    <location>
        <begin position="161"/>
        <end position="238"/>
    </location>
</feature>